<protein>
    <submittedName>
        <fullName evidence="2">Uncharacterized protein</fullName>
    </submittedName>
</protein>
<feature type="region of interest" description="Disordered" evidence="1">
    <location>
        <begin position="223"/>
        <end position="247"/>
    </location>
</feature>
<evidence type="ECO:0000313" key="3">
    <source>
        <dbReference type="Proteomes" id="UP000319619"/>
    </source>
</evidence>
<name>A0A532V5I1_UNCL8</name>
<evidence type="ECO:0000313" key="2">
    <source>
        <dbReference type="EMBL" id="TKJ42463.1"/>
    </source>
</evidence>
<sequence length="247" mass="27901">MAYDYNILKFNFFDTAVADIIRAIEGRSLMGAYILSFCCIDYMGLGLDPTKDRNTGNDFKKFISEYMKKLNAKYGSLDDDLWRIRNSLIHTYGQSNATQQVKLRFILHHDQSPMHLRKQVNGAGHRVFLNLPDFVSEIAAAIEIYFRENSDNAVKLGNWYSKLIAVNSIDAALKRLDTLHSGKPLHARSHSMFSILDCDPPSSTANIRNHFKEEIEKILGNDPQTYPYPTDPNGITTTVTSTGTTSP</sequence>
<reference evidence="2 3" key="1">
    <citation type="submission" date="2017-06" db="EMBL/GenBank/DDBJ databases">
        <title>Novel microbial phyla capable of carbon fixation and sulfur reduction in deep-sea sediments.</title>
        <authorList>
            <person name="Huang J."/>
            <person name="Baker B."/>
            <person name="Wang Y."/>
        </authorList>
    </citation>
    <scope>NUCLEOTIDE SEQUENCE [LARGE SCALE GENOMIC DNA]</scope>
    <source>
        <strain evidence="2">B3_LCP</strain>
    </source>
</reference>
<evidence type="ECO:0000256" key="1">
    <source>
        <dbReference type="SAM" id="MobiDB-lite"/>
    </source>
</evidence>
<accession>A0A532V5I1</accession>
<organism evidence="2 3">
    <name type="scientific">candidate division LCP-89 bacterium B3_LCP</name>
    <dbReference type="NCBI Taxonomy" id="2012998"/>
    <lineage>
        <taxon>Bacteria</taxon>
        <taxon>Pseudomonadati</taxon>
        <taxon>Bacteria division LCP-89</taxon>
    </lineage>
</organism>
<feature type="compositionally biased region" description="Low complexity" evidence="1">
    <location>
        <begin position="236"/>
        <end position="247"/>
    </location>
</feature>
<comment type="caution">
    <text evidence="2">The sequence shown here is derived from an EMBL/GenBank/DDBJ whole genome shotgun (WGS) entry which is preliminary data.</text>
</comment>
<gene>
    <name evidence="2" type="ORF">CEE37_01915</name>
</gene>
<proteinExistence type="predicted"/>
<dbReference type="Proteomes" id="UP000319619">
    <property type="component" value="Unassembled WGS sequence"/>
</dbReference>
<dbReference type="AlphaFoldDB" id="A0A532V5I1"/>
<dbReference type="EMBL" id="NJBN01000001">
    <property type="protein sequence ID" value="TKJ42463.1"/>
    <property type="molecule type" value="Genomic_DNA"/>
</dbReference>